<dbReference type="EMBL" id="CAXAMM010023224">
    <property type="protein sequence ID" value="CAK9053237.1"/>
    <property type="molecule type" value="Genomic_DNA"/>
</dbReference>
<dbReference type="InterPro" id="IPR000571">
    <property type="entry name" value="Znf_CCCH"/>
</dbReference>
<evidence type="ECO:0000259" key="14">
    <source>
        <dbReference type="PROSITE" id="PS50103"/>
    </source>
</evidence>
<feature type="region of interest" description="Disordered" evidence="13">
    <location>
        <begin position="3566"/>
        <end position="3663"/>
    </location>
</feature>
<gene>
    <name evidence="17" type="ORF">SCF082_LOCUS29033</name>
</gene>
<feature type="compositionally biased region" description="Basic and acidic residues" evidence="13">
    <location>
        <begin position="507"/>
        <end position="530"/>
    </location>
</feature>
<dbReference type="Gene3D" id="3.10.10.10">
    <property type="entry name" value="HIV Type 1 Reverse Transcriptase, subunit A, domain 1"/>
    <property type="match status" value="1"/>
</dbReference>
<evidence type="ECO:0000256" key="9">
    <source>
        <dbReference type="ARBA" id="ARBA00022918"/>
    </source>
</evidence>
<evidence type="ECO:0000256" key="1">
    <source>
        <dbReference type="ARBA" id="ARBA00022679"/>
    </source>
</evidence>
<dbReference type="Pfam" id="PF17921">
    <property type="entry name" value="Integrase_H2C2"/>
    <property type="match status" value="1"/>
</dbReference>
<protein>
    <submittedName>
        <fullName evidence="17">Pro-Pol polyprotein (Pr125Pol) [Cleaved into: Protease/Reverse transcriptase/ribonuclease H (p87Pro-RT-RNaseH)</fullName>
    </submittedName>
</protein>
<keyword evidence="12" id="KW-0175">Coiled coil</keyword>
<evidence type="ECO:0000256" key="11">
    <source>
        <dbReference type="PROSITE-ProRule" id="PRU00723"/>
    </source>
</evidence>
<feature type="region of interest" description="Disordered" evidence="13">
    <location>
        <begin position="3744"/>
        <end position="3766"/>
    </location>
</feature>
<dbReference type="InterPro" id="IPR041588">
    <property type="entry name" value="Integrase_H2C2"/>
</dbReference>
<dbReference type="InterPro" id="IPR001876">
    <property type="entry name" value="Znf_RanBP2"/>
</dbReference>
<feature type="region of interest" description="Disordered" evidence="13">
    <location>
        <begin position="3907"/>
        <end position="3964"/>
    </location>
</feature>
<feature type="region of interest" description="Disordered" evidence="13">
    <location>
        <begin position="4096"/>
        <end position="4133"/>
    </location>
</feature>
<feature type="region of interest" description="Disordered" evidence="13">
    <location>
        <begin position="3417"/>
        <end position="3437"/>
    </location>
</feature>
<feature type="region of interest" description="Disordered" evidence="13">
    <location>
        <begin position="507"/>
        <end position="537"/>
    </location>
</feature>
<dbReference type="InterPro" id="IPR012337">
    <property type="entry name" value="RNaseH-like_sf"/>
</dbReference>
<dbReference type="InterPro" id="IPR025202">
    <property type="entry name" value="PLD-like_dom"/>
</dbReference>
<evidence type="ECO:0000259" key="16">
    <source>
        <dbReference type="PROSITE" id="PS50994"/>
    </source>
</evidence>
<keyword evidence="4 11" id="KW-0479">Metal-binding</keyword>
<feature type="compositionally biased region" description="Basic residues" evidence="13">
    <location>
        <begin position="40"/>
        <end position="50"/>
    </location>
</feature>
<feature type="region of interest" description="Disordered" evidence="13">
    <location>
        <begin position="2124"/>
        <end position="2153"/>
    </location>
</feature>
<feature type="region of interest" description="Disordered" evidence="13">
    <location>
        <begin position="573"/>
        <end position="615"/>
    </location>
</feature>
<keyword evidence="2" id="KW-0548">Nucleotidyltransferase</keyword>
<feature type="compositionally biased region" description="Basic and acidic residues" evidence="13">
    <location>
        <begin position="3418"/>
        <end position="3437"/>
    </location>
</feature>
<evidence type="ECO:0000256" key="2">
    <source>
        <dbReference type="ARBA" id="ARBA00022695"/>
    </source>
</evidence>
<dbReference type="Gene3D" id="1.10.340.70">
    <property type="match status" value="1"/>
</dbReference>
<keyword evidence="3" id="KW-0540">Nuclease</keyword>
<feature type="coiled-coil region" evidence="12">
    <location>
        <begin position="220"/>
        <end position="247"/>
    </location>
</feature>
<dbReference type="PROSITE" id="PS01358">
    <property type="entry name" value="ZF_RANBP2_1"/>
    <property type="match status" value="1"/>
</dbReference>
<dbReference type="Pfam" id="PF13091">
    <property type="entry name" value="PLDc_2"/>
    <property type="match status" value="1"/>
</dbReference>
<dbReference type="InterPro" id="IPR050951">
    <property type="entry name" value="Retrovirus_Pol_polyprotein"/>
</dbReference>
<feature type="compositionally biased region" description="Acidic residues" evidence="13">
    <location>
        <begin position="3573"/>
        <end position="3583"/>
    </location>
</feature>
<dbReference type="Pfam" id="PF00665">
    <property type="entry name" value="rve"/>
    <property type="match status" value="1"/>
</dbReference>
<feature type="compositionally biased region" description="Basic and acidic residues" evidence="13">
    <location>
        <begin position="3753"/>
        <end position="3766"/>
    </location>
</feature>
<dbReference type="Gene3D" id="3.30.420.10">
    <property type="entry name" value="Ribonuclease H-like superfamily/Ribonuclease H"/>
    <property type="match status" value="1"/>
</dbReference>
<keyword evidence="18" id="KW-1185">Reference proteome</keyword>
<feature type="compositionally biased region" description="Polar residues" evidence="13">
    <location>
        <begin position="4379"/>
        <end position="4389"/>
    </location>
</feature>
<feature type="compositionally biased region" description="Low complexity" evidence="13">
    <location>
        <begin position="92"/>
        <end position="105"/>
    </location>
</feature>
<keyword evidence="9" id="KW-0695">RNA-directed DNA polymerase</keyword>
<dbReference type="InterPro" id="IPR041373">
    <property type="entry name" value="RT_RNaseH"/>
</dbReference>
<feature type="domain" description="RanBP2-type" evidence="15">
    <location>
        <begin position="4039"/>
        <end position="4068"/>
    </location>
</feature>
<evidence type="ECO:0000256" key="10">
    <source>
        <dbReference type="PROSITE-ProRule" id="PRU00322"/>
    </source>
</evidence>
<reference evidence="17 18" key="1">
    <citation type="submission" date="2024-02" db="EMBL/GenBank/DDBJ databases">
        <authorList>
            <person name="Chen Y."/>
            <person name="Shah S."/>
            <person name="Dougan E. K."/>
            <person name="Thang M."/>
            <person name="Chan C."/>
        </authorList>
    </citation>
    <scope>NUCLEOTIDE SEQUENCE [LARGE SCALE GENOMIC DNA]</scope>
</reference>
<organism evidence="17 18">
    <name type="scientific">Durusdinium trenchii</name>
    <dbReference type="NCBI Taxonomy" id="1381693"/>
    <lineage>
        <taxon>Eukaryota</taxon>
        <taxon>Sar</taxon>
        <taxon>Alveolata</taxon>
        <taxon>Dinophyceae</taxon>
        <taxon>Suessiales</taxon>
        <taxon>Symbiodiniaceae</taxon>
        <taxon>Durusdinium</taxon>
    </lineage>
</organism>
<keyword evidence="17" id="KW-0645">Protease</keyword>
<dbReference type="SUPFAM" id="SSF53098">
    <property type="entry name" value="Ribonuclease H-like"/>
    <property type="match status" value="1"/>
</dbReference>
<feature type="domain" description="C3H1-type" evidence="14">
    <location>
        <begin position="540"/>
        <end position="568"/>
    </location>
</feature>
<dbReference type="SUPFAM" id="SSF56672">
    <property type="entry name" value="DNA/RNA polymerases"/>
    <property type="match status" value="2"/>
</dbReference>
<feature type="compositionally biased region" description="Low complexity" evidence="13">
    <location>
        <begin position="3608"/>
        <end position="3618"/>
    </location>
</feature>
<feature type="compositionally biased region" description="Basic residues" evidence="13">
    <location>
        <begin position="3913"/>
        <end position="3922"/>
    </location>
</feature>
<evidence type="ECO:0000256" key="13">
    <source>
        <dbReference type="SAM" id="MobiDB-lite"/>
    </source>
</evidence>
<feature type="compositionally biased region" description="Basic residues" evidence="13">
    <location>
        <begin position="4099"/>
        <end position="4121"/>
    </location>
</feature>
<evidence type="ECO:0000256" key="8">
    <source>
        <dbReference type="ARBA" id="ARBA00022833"/>
    </source>
</evidence>
<dbReference type="PANTHER" id="PTHR37984:SF5">
    <property type="entry name" value="PROTEIN NYNRIN-LIKE"/>
    <property type="match status" value="1"/>
</dbReference>
<evidence type="ECO:0000256" key="5">
    <source>
        <dbReference type="ARBA" id="ARBA00022759"/>
    </source>
</evidence>
<dbReference type="InterPro" id="IPR043128">
    <property type="entry name" value="Rev_trsase/Diguanyl_cyclase"/>
</dbReference>
<feature type="domain" description="C3H1-type" evidence="14">
    <location>
        <begin position="612"/>
        <end position="640"/>
    </location>
</feature>
<dbReference type="Pfam" id="PF17917">
    <property type="entry name" value="RT_RNaseH"/>
    <property type="match status" value="1"/>
</dbReference>
<feature type="compositionally biased region" description="Basic and acidic residues" evidence="13">
    <location>
        <begin position="3923"/>
        <end position="3932"/>
    </location>
</feature>
<dbReference type="PROSITE" id="PS50103">
    <property type="entry name" value="ZF_C3H1"/>
    <property type="match status" value="2"/>
</dbReference>
<feature type="region of interest" description="Disordered" evidence="13">
    <location>
        <begin position="39"/>
        <end position="58"/>
    </location>
</feature>
<evidence type="ECO:0000256" key="3">
    <source>
        <dbReference type="ARBA" id="ARBA00022722"/>
    </source>
</evidence>
<sequence length="4635" mass="508075">MSREVAGEEEGVTLLEAIRDGRVPTPEEMTFPRWQAWRRAAGRRPTRRRDGRGLPTGEEVALWRSVMDELYGEGRAAELDEGDEEEEEERPSASASPSVASREVALVNSPRPSSVGTGGVSVVSLRAKLQALYDPSAEEVGAYLMRMGRIISALQALDAAVPPGLLETVTRKAEFMIELYGEHGGLDKVRAVRFLRDKFRRKQRFLWLAVPSAVFATLDAANDRAKLAALEMELEAMKREKAESEAGSALGSEQGLAAALAQQKAALEAQTKVVQEALGRGGGNQSVTAVKTDLHWPTLTDERSDFKDVTLFYEEFEDVCALANSCRGMNAREKLLALRARCRGSRLKTYQNLYRSAWKSGEVLEDPEAVYERIKLKHLMFSESREEREIRVDAEHVALMKGKLTGHQFEPLFEASVAELEAVGLGKTQRELFLSYLRKVGTSLQREIRSDKRLWGHEDKLRGPQTWEEAHRAILEYEQREATNKATANAVFTTTGEATRLAADLAKKEKAEKAKRDKANKEANKGKGRGDQVAIASGDPRKDKLCWDYRDHGSCRKGRDCPFSHDKELRRKELEKKGKGKGSDSYPAKGDGKGAKGKGKGGKGKAGDAKKKKSEKQCPYFAKNGACKKGADCDMSHVLATDVGATGSGGGQGSAPSGWAAPSGNSVLNPFAAFCVVTGGLEQAQPAGADVVFASAPRSSSPGVPKKGPFTELDELPKDWWHVVPNEPGGYQYRTVVQILDKKVDTMLDGCAGSNHVTEELVVGIINRAAELGLRPNDKNFPIIQFEKWLYPEYVHGIASGSPVPLKGGVVLRVRLLEGDNPDRAKPGHELFVRCKIASKGTSDFHGLILGGRALDCEARRGLGFRPGPMTHVLDSLGVHLPRCENFSAERKDRAYPFRSILSAVDQEAEGHLEPETGPRAMVVYAGDEGATLLPGEGALLPVRIAGNWTPEVSSCEVVLPVAGKVEAVPGIWDTGAREGMVLVTPYQEEVVLEEGDPVGELRAGAVVSGTCSCGAVDTVFVSQTAGLEPDTCQECGLEQPSLIGSVCYSCGRKGEIKSTPLQGCKCLAKTPRKARESRKGYGVFATFAVGLAALTAAYAFDPSQYESKSWSRAGASFSSLRREESRARTSFSNPRREEVWATFPGGWVRTHPEAREKLFEFSEEASAPLALNVDQLDSRRVTTGQFLDGESLFWEDSWREGDPWVFKGRPWVGETRFYAVGHGSEGSWRSTMTEPVFHIVEAPGGIDKMAEETPTERYYDALRRSLEKRFPKANQFLLDHLISLEAFLDKSIVFGFSYGVAKAEICKEGGKLLGHIVGRNGSEPDPERAKAVMDFAPLREKLHIQQFLGCSNWLRMYLPAEYGVCSKILTGYQRPDATFPPEGLGYGSTEGCKAVRAIKRMLAKSISLAMIDEASAISGACPLEQVADASGFAVGGTVVQMTRDHTRLKVLLTHSKNLTPPQQAWPPLVQEAFAQLEVKRATRKTFGTIRTLCWTDHANLTKAQHIDVGADVKLVRWVAEILADGSEIRSLSGRSAKLGDGFSRNPRDRDELLENRTKDLQGMAGQLKGFDLEAYLGGDTEDPDIPVAWAIGNDVVPGAASLVDGADPCGGVLVSRLYAGATGTRQLKVLFLGDYTKHMENASEIVRLRSTLARAMPGWEIAVRASEGPFEDDVGNTSHLDGATANLKGERQVKRLRVDLLTACAKALRAMGSYLPDFAVGVGQGAVALGLLRLPLVVEVTLQARNLQRKEIREVVSGWSGVKSIWCVNPRLWRTQAGGDLLKAACPEVSRVFPEEPTKGFGVVTRSPKEESSRQVCDILGLGVLKDISEAPLMNLAVEPGRDVWEHDGRCSCGKRAYVFGRCATCIEKEASDDFRAAAAAREALEPEGAEAGDGELLAEELMVLSAVPTAPNEPKACFVNFRLVQSWAKAWEDSGRPGGFHDLPGRLGKVAGLAWAKGKNLQLPNCGAEGTPYRAAWCVHEDGTVTVLQSCLKVSQSKRLQASWELSEVNWFNHVLLLSQVCEATWQKGMHSSQWPAEFKRLVWLVGEPTGTVVWDDGIGSEAIGRRRDLGSKRVLMCFQKKEAEGYWLPIALTKKVRVDEGHSSTMSTGIGAIDVEAEIHGPPLRAGDPPSDPCRGTEDGGPTRAERAQDARSFAEVAEFSVTGSLRSALYSSQRQDGSLAGIFRRPGDPYRVGGDGVLERSVTLETGEQVWVVVIPVGQAASNGLTWRKACFQMAHSGALGGHKSSDKTYKVLARTVWWTGMREDVQKWVDRCLVCLKARSRPRKVEAGVSRCFADHCWQEVSVDFEGPNREDRWGFRYTLTYLDCLSHAVLVEPVRSLSHAEVRRAFGKCIFRSRTLPTLVRSDRGTEFKNAMMAEFLTLLNVQQKFSTAMRPCEMGANERMHQEVQKVLHMILRELANDETDEWSELLPLVEYLLDNTPGPHGYTPRDLERSWSLGLDLEKDLIKESLQFEPVSEWARRQFGQFVQLSRKVSRHWEQASAARAKLANRYRRSLELQVGDRVVWQAPVPRAEGAGRVPWKRGLSGPWEVVSVRGHRLQLRLAADASARPVDAHAEDCVLVPGDMDDEPRASRDVVLEDASADEPLSIGQRVQGEGARREFVMQRRGRQFVLRIGDVVAYTKGRKICSFGRVTQVSVEEGLIGVHRYRPVTGSLRVKWVLAFLDEDGEVSETGTRPCLEQIRLKEVVSKAEISRDGTLAASTSRKLDKAGYRLVGEGPAGMLLVQDIPRTEPVSWVQLFAGLVYSATVGAERYPGEAGVLRKWLVSQRATKVHFLELYSGHGGLTAAIRRMGYLVAPPVDRLRASYGRRWDLGQKGDRDLVDLLIAWLEPYAIHLGLPCEGYSRIGNGSLTAQDEAMLKHAVEVLRKQKEDERVGTLENPVGSAVFQAAPLVEEIGALDNPKRPWAVVRTDGCQYGMVSRAVNDGSLGQAVEKGQLWVANKELSGFSLRCTRPDALSVTDHAHRPVRGSVKVPCEDGDTHWVSAGVMSSFYPVACCDAYARALFADVQSKVMERVLCPECGAFSPSTSTSGPGLGVPDLVAVKEDTTASEDLMIPPPDVNTSAELTAREHELLEKEIGALSAEMVKADLSVYRLSGETVTSDPRREEAYRKAVVEGLGFGSDAAERRSSLSADDLGACRDVLSRKAAAFWLEGTPRTTVRGVAHDCVPTGPPVSLQPHSLKGESAAWVDEQLEAEVQRGQLIRGSSPWGSPPFPTKGAPTHKRHRKRRLVVDYRRVNARVLRSTYYCRKASDVLAQCAGSIWFSFVDAVTGFNQIQNTRRAMEVLAIVARSGKFLPVCLTFGPVNGPDDFCYVVDRAFGPGRGRKNRYTREWVAYVDDLTIRTGRVVDGSFRTDAEHEEEVRRAMRDAPVTVGQPARDALEALGVQAEALGTKGKHDPKVSDHNHPSHHQRPEGWVRPRVRDLLWVWSRGVPWFWVGFWGRAPFGSGPSGLGSGEGRLFVHWSKDALDKPEKHTGVRSGTDAVVITTVGRLKEGKVDMRTGVDGVILTSEVPPRCFDSISMFDGETGKEGDLLWTRQDGLVPIELPTGDTDESSSEDEAEGRQRSGAAPSQPGRGVKKDPEEPAVPAAVESSPPGRDPAPAVSPVKDEVGPPEQGAAPAASPVKRRPAAKIPKGYHGEPPNFWWAHLPKELWQREGYCLLCKTRKGVRGGCPVDEDHLLSEQHIEEMFKMEARYEEQQRQQAKAAEVQEAKQAVVASLTRTGGLSSDPGRAERPDRMKGEMSKEELQAIWSKEGRTRTARLVESLLGGAAADELRHQEGAVGGLSQLMAKQEERPTEGGAAKLEGSLRMIASATTTAAVTRKRSGLPVGDTESGRYGEAVTRALPVAAERLELAHETPRARIVGAAESDTRLDAGLRAVAQGSTDVSRKVLKKQARSRMRAEEHRKSLAAEAAASRLANEEPNDSRANAPPRPPDDGLDDLPYEEGSWVCGACKTVNGPKLVRCEGWIKGERCGERWESMARYAKSGPPRRRSPDSRREAKRLRTETVLSQVLQRPDSWWCSRCWSGNLCFRNRCYKCSAIREEPDEGSSDDGHHPKPSQQLTEEIQKFLAQSQRRVKKKRVGTKHKKSHKKRKRIRSGGSAVKSAVRGLRATRSAVKSTVRGLRATRKKRLRKKTKRQGWALSRRARNRRAHALNGNGFSFGSKATLVLAAFLAPVVRRVQLEMEEIVETGSEAFQVVIAEGGEELASFIETVFSTARFAIVGLVFWWVSRKVANVMMHMAHGNATPRLVQFDGNVSTWEVKGTRGVHRVRIAGRAPGCACREFLRTGTCDHVEVALGAHKKLVGPQSAEASAASTALARGKAAAEGRSVESLGLSACFQGLVEKAKGLRSEAQPGSSGDQGQQLREPEESQTPEFAVRKERENKSRLALEDVSPWTGVALSRGGRGSQDQELNVQLLINKESQEAILSALQTLKGGEVIATAYTLDQPDLVEGLLVLGGSARLVVDKGQSHGTRTKLQFQSLQQLVRGGVRVRVVSGSHLAAVYSADNRDTSRIGKGQRGIQHSKTFAISKDGQFQLIIGSCNWTTASRSNAEAGVLLTGSCGHEVYRQYTENFERLWKEAVVFDGTRVAEEEPRRRVFGKQSAPTEED</sequence>
<feature type="domain" description="Integrase catalytic" evidence="16">
    <location>
        <begin position="2283"/>
        <end position="2460"/>
    </location>
</feature>
<dbReference type="Gene3D" id="3.30.70.270">
    <property type="match status" value="1"/>
</dbReference>
<dbReference type="InterPro" id="IPR001584">
    <property type="entry name" value="Integrase_cat-core"/>
</dbReference>
<dbReference type="GO" id="GO:0008233">
    <property type="term" value="F:peptidase activity"/>
    <property type="evidence" value="ECO:0007669"/>
    <property type="project" value="UniProtKB-KW"/>
</dbReference>
<keyword evidence="6 10" id="KW-0863">Zinc-finger</keyword>
<dbReference type="GO" id="GO:0006508">
    <property type="term" value="P:proteolysis"/>
    <property type="evidence" value="ECO:0007669"/>
    <property type="project" value="UniProtKB-KW"/>
</dbReference>
<dbReference type="Gene3D" id="3.30.870.10">
    <property type="entry name" value="Endonuclease Chain A"/>
    <property type="match status" value="1"/>
</dbReference>
<dbReference type="SMART" id="SM00356">
    <property type="entry name" value="ZnF_C3H1"/>
    <property type="match status" value="2"/>
</dbReference>
<evidence type="ECO:0000313" key="18">
    <source>
        <dbReference type="Proteomes" id="UP001642464"/>
    </source>
</evidence>
<evidence type="ECO:0000256" key="12">
    <source>
        <dbReference type="SAM" id="Coils"/>
    </source>
</evidence>
<keyword evidence="8 11" id="KW-0862">Zinc</keyword>
<evidence type="ECO:0000259" key="15">
    <source>
        <dbReference type="PROSITE" id="PS50199"/>
    </source>
</evidence>
<dbReference type="InterPro" id="IPR036397">
    <property type="entry name" value="RNaseH_sf"/>
</dbReference>
<dbReference type="InterPro" id="IPR043502">
    <property type="entry name" value="DNA/RNA_pol_sf"/>
</dbReference>
<comment type="caution">
    <text evidence="17">The sequence shown here is derived from an EMBL/GenBank/DDBJ whole genome shotgun (WGS) entry which is preliminary data.</text>
</comment>
<feature type="zinc finger region" description="C3H1-type" evidence="11">
    <location>
        <begin position="540"/>
        <end position="568"/>
    </location>
</feature>
<accession>A0ABP0MR99</accession>
<feature type="compositionally biased region" description="Basic and acidic residues" evidence="13">
    <location>
        <begin position="4016"/>
        <end position="4026"/>
    </location>
</feature>
<dbReference type="PANTHER" id="PTHR37984">
    <property type="entry name" value="PROTEIN CBG26694"/>
    <property type="match status" value="1"/>
</dbReference>
<evidence type="ECO:0000313" key="17">
    <source>
        <dbReference type="EMBL" id="CAK9053237.1"/>
    </source>
</evidence>
<evidence type="ECO:0000256" key="7">
    <source>
        <dbReference type="ARBA" id="ARBA00022801"/>
    </source>
</evidence>
<evidence type="ECO:0000256" key="4">
    <source>
        <dbReference type="ARBA" id="ARBA00022723"/>
    </source>
</evidence>
<keyword evidence="7" id="KW-0378">Hydrolase</keyword>
<feature type="compositionally biased region" description="Acidic residues" evidence="13">
    <location>
        <begin position="79"/>
        <end position="89"/>
    </location>
</feature>
<keyword evidence="1" id="KW-0808">Transferase</keyword>
<feature type="region of interest" description="Disordered" evidence="13">
    <location>
        <begin position="4007"/>
        <end position="4026"/>
    </location>
</feature>
<feature type="region of interest" description="Disordered" evidence="13">
    <location>
        <begin position="77"/>
        <end position="118"/>
    </location>
</feature>
<dbReference type="PROSITE" id="PS50199">
    <property type="entry name" value="ZF_RANBP2_2"/>
    <property type="match status" value="1"/>
</dbReference>
<feature type="zinc finger region" description="C3H1-type" evidence="11">
    <location>
        <begin position="612"/>
        <end position="640"/>
    </location>
</feature>
<dbReference type="PROSITE" id="PS50994">
    <property type="entry name" value="INTEGRASE"/>
    <property type="match status" value="1"/>
</dbReference>
<name>A0ABP0MR99_9DINO</name>
<dbReference type="CDD" id="cd01647">
    <property type="entry name" value="RT_LTR"/>
    <property type="match status" value="1"/>
</dbReference>
<proteinExistence type="predicted"/>
<dbReference type="Gene3D" id="4.10.1000.10">
    <property type="entry name" value="Zinc finger, CCCH-type"/>
    <property type="match status" value="1"/>
</dbReference>
<keyword evidence="5" id="KW-0255">Endonuclease</keyword>
<dbReference type="Proteomes" id="UP001642464">
    <property type="component" value="Unassembled WGS sequence"/>
</dbReference>
<evidence type="ECO:0000256" key="6">
    <source>
        <dbReference type="ARBA" id="ARBA00022771"/>
    </source>
</evidence>
<feature type="region of interest" description="Disordered" evidence="13">
    <location>
        <begin position="4374"/>
        <end position="4409"/>
    </location>
</feature>